<evidence type="ECO:0000313" key="8">
    <source>
        <dbReference type="Proteomes" id="UP000008983"/>
    </source>
</evidence>
<evidence type="ECO:0000256" key="4">
    <source>
        <dbReference type="SAM" id="Coils"/>
    </source>
</evidence>
<dbReference type="OrthoDB" id="203440at2759"/>
<dbReference type="STRING" id="857967.G0QW20"/>
<organism evidence="7 8">
    <name type="scientific">Ichthyophthirius multifiliis</name>
    <name type="common">White spot disease agent</name>
    <name type="synonym">Ich</name>
    <dbReference type="NCBI Taxonomy" id="5932"/>
    <lineage>
        <taxon>Eukaryota</taxon>
        <taxon>Sar</taxon>
        <taxon>Alveolata</taxon>
        <taxon>Ciliophora</taxon>
        <taxon>Intramacronucleata</taxon>
        <taxon>Oligohymenophorea</taxon>
        <taxon>Hymenostomatida</taxon>
        <taxon>Ophryoglenina</taxon>
        <taxon>Ichthyophthirius</taxon>
    </lineage>
</organism>
<dbReference type="Proteomes" id="UP000008983">
    <property type="component" value="Unassembled WGS sequence"/>
</dbReference>
<dbReference type="GO" id="GO:0032040">
    <property type="term" value="C:small-subunit processome"/>
    <property type="evidence" value="ECO:0007669"/>
    <property type="project" value="TreeGrafter"/>
</dbReference>
<dbReference type="GO" id="GO:0000462">
    <property type="term" value="P:maturation of SSU-rRNA from tricistronic rRNA transcript (SSU-rRNA, 5.8S rRNA, LSU-rRNA)"/>
    <property type="evidence" value="ECO:0007669"/>
    <property type="project" value="TreeGrafter"/>
</dbReference>
<sequence>MAKKQIKNNKKQNTKKYLEEDEKIENSEQEASFQQEYSQEYESNSDLVDSIHQSEQESQEDELKQYRGVQGTKKDDYYKESDITDSQDSGEEAEAEEQYNENQKMLDERDFIDDDFANKEDLIQEEEENEEEFNQEMNEKLKEKIIKKSESEIISLANEININTEELIQKLIPLLDIEKAKKIMIGKGKNFLEIKFELLSCYVLCLTRKRKKIDSNSRVKLRRKFTKQMVKHNRMGAKVYQKQINYDGELGVIKSSLIKSVKLS</sequence>
<dbReference type="PANTHER" id="PTHR13237:SF8">
    <property type="entry name" value="SOMETHING ABOUT SILENCING PROTEIN 10"/>
    <property type="match status" value="1"/>
</dbReference>
<keyword evidence="3" id="KW-0539">Nucleus</keyword>
<dbReference type="AlphaFoldDB" id="G0QW20"/>
<name>G0QW20_ICHMU</name>
<keyword evidence="8" id="KW-1185">Reference proteome</keyword>
<dbReference type="OMA" id="HQDDDEY"/>
<reference evidence="7 8" key="1">
    <citation type="submission" date="2011-07" db="EMBL/GenBank/DDBJ databases">
        <authorList>
            <person name="Coyne R."/>
            <person name="Brami D."/>
            <person name="Johnson J."/>
            <person name="Hostetler J."/>
            <person name="Hannick L."/>
            <person name="Clark T."/>
            <person name="Cassidy-Hanley D."/>
            <person name="Inman J."/>
        </authorList>
    </citation>
    <scope>NUCLEOTIDE SEQUENCE [LARGE SCALE GENOMIC DNA]</scope>
    <source>
        <strain evidence="7 8">G5</strain>
    </source>
</reference>
<dbReference type="RefSeq" id="XP_004032171.1">
    <property type="nucleotide sequence ID" value="XM_004032123.1"/>
</dbReference>
<evidence type="ECO:0000256" key="1">
    <source>
        <dbReference type="ARBA" id="ARBA00004123"/>
    </source>
</evidence>
<comment type="subcellular location">
    <subcellularLocation>
        <location evidence="1">Nucleus</location>
    </subcellularLocation>
</comment>
<dbReference type="Pfam" id="PF09368">
    <property type="entry name" value="Sas10"/>
    <property type="match status" value="1"/>
</dbReference>
<evidence type="ECO:0000313" key="7">
    <source>
        <dbReference type="EMBL" id="EGR30584.1"/>
    </source>
</evidence>
<dbReference type="InParanoid" id="G0QW20"/>
<dbReference type="eggNOG" id="KOG3118">
    <property type="taxonomic scope" value="Eukaryota"/>
</dbReference>
<feature type="compositionally biased region" description="Acidic residues" evidence="5">
    <location>
        <begin position="83"/>
        <end position="99"/>
    </location>
</feature>
<keyword evidence="4" id="KW-0175">Coiled coil</keyword>
<feature type="domain" description="Sas10 C-terminal" evidence="6">
    <location>
        <begin position="206"/>
        <end position="263"/>
    </location>
</feature>
<feature type="coiled-coil region" evidence="4">
    <location>
        <begin position="116"/>
        <end position="144"/>
    </location>
</feature>
<proteinExistence type="inferred from homology"/>
<feature type="compositionally biased region" description="Basic and acidic residues" evidence="5">
    <location>
        <begin position="72"/>
        <end position="82"/>
    </location>
</feature>
<evidence type="ECO:0000256" key="3">
    <source>
        <dbReference type="ARBA" id="ARBA00023242"/>
    </source>
</evidence>
<evidence type="ECO:0000259" key="6">
    <source>
        <dbReference type="Pfam" id="PF09368"/>
    </source>
</evidence>
<evidence type="ECO:0000256" key="5">
    <source>
        <dbReference type="SAM" id="MobiDB-lite"/>
    </source>
</evidence>
<evidence type="ECO:0000256" key="2">
    <source>
        <dbReference type="ARBA" id="ARBA00010979"/>
    </source>
</evidence>
<comment type="similarity">
    <text evidence="2">Belongs to the SAS10 family.</text>
</comment>
<protein>
    <recommendedName>
        <fullName evidence="6">Sas10 C-terminal domain-containing protein</fullName>
    </recommendedName>
</protein>
<feature type="region of interest" description="Disordered" evidence="5">
    <location>
        <begin position="1"/>
        <end position="104"/>
    </location>
</feature>
<feature type="compositionally biased region" description="Polar residues" evidence="5">
    <location>
        <begin position="29"/>
        <end position="53"/>
    </location>
</feature>
<feature type="compositionally biased region" description="Basic residues" evidence="5">
    <location>
        <begin position="1"/>
        <end position="14"/>
    </location>
</feature>
<dbReference type="GeneID" id="14906691"/>
<dbReference type="InterPro" id="IPR018972">
    <property type="entry name" value="Sas10_C_dom"/>
</dbReference>
<gene>
    <name evidence="7" type="ORF">IMG5_128870</name>
</gene>
<accession>G0QW20</accession>
<dbReference type="EMBL" id="GL983977">
    <property type="protein sequence ID" value="EGR30584.1"/>
    <property type="molecule type" value="Genomic_DNA"/>
</dbReference>
<dbReference type="PANTHER" id="PTHR13237">
    <property type="entry name" value="SOMETHING ABOUT SILENCING PROTEIN 10-RELATED"/>
    <property type="match status" value="1"/>
</dbReference>